<evidence type="ECO:0000256" key="1">
    <source>
        <dbReference type="SAM" id="MobiDB-lite"/>
    </source>
</evidence>
<dbReference type="Pfam" id="PF01693">
    <property type="entry name" value="Cauli_VI"/>
    <property type="match status" value="1"/>
</dbReference>
<dbReference type="Gene3D" id="3.40.970.10">
    <property type="entry name" value="Ribonuclease H1, N-terminal domain"/>
    <property type="match status" value="1"/>
</dbReference>
<accession>A0A6A4H0X2</accession>
<proteinExistence type="predicted"/>
<feature type="compositionally biased region" description="Low complexity" evidence="1">
    <location>
        <begin position="85"/>
        <end position="113"/>
    </location>
</feature>
<dbReference type="SUPFAM" id="SSF55658">
    <property type="entry name" value="L9 N-domain-like"/>
    <property type="match status" value="1"/>
</dbReference>
<dbReference type="AlphaFoldDB" id="A0A6A4H0X2"/>
<name>A0A6A4H0X2_9AGAR</name>
<feature type="region of interest" description="Disordered" evidence="1">
    <location>
        <begin position="36"/>
        <end position="121"/>
    </location>
</feature>
<dbReference type="InterPro" id="IPR037056">
    <property type="entry name" value="RNase_H1_N_sf"/>
</dbReference>
<evidence type="ECO:0000259" key="2">
    <source>
        <dbReference type="Pfam" id="PF01693"/>
    </source>
</evidence>
<protein>
    <recommendedName>
        <fullName evidence="2">Ribonuclease H1 N-terminal domain-containing protein</fullName>
    </recommendedName>
</protein>
<keyword evidence="4" id="KW-1185">Reference proteome</keyword>
<dbReference type="InterPro" id="IPR009027">
    <property type="entry name" value="Ribosomal_bL9/RNase_H1_N"/>
</dbReference>
<evidence type="ECO:0000313" key="3">
    <source>
        <dbReference type="EMBL" id="KAE9391004.1"/>
    </source>
</evidence>
<evidence type="ECO:0000313" key="4">
    <source>
        <dbReference type="Proteomes" id="UP000799118"/>
    </source>
</evidence>
<dbReference type="OrthoDB" id="2675575at2759"/>
<feature type="compositionally biased region" description="Polar residues" evidence="1">
    <location>
        <begin position="43"/>
        <end position="61"/>
    </location>
</feature>
<dbReference type="Proteomes" id="UP000799118">
    <property type="component" value="Unassembled WGS sequence"/>
</dbReference>
<organism evidence="3 4">
    <name type="scientific">Gymnopus androsaceus JB14</name>
    <dbReference type="NCBI Taxonomy" id="1447944"/>
    <lineage>
        <taxon>Eukaryota</taxon>
        <taxon>Fungi</taxon>
        <taxon>Dikarya</taxon>
        <taxon>Basidiomycota</taxon>
        <taxon>Agaricomycotina</taxon>
        <taxon>Agaricomycetes</taxon>
        <taxon>Agaricomycetidae</taxon>
        <taxon>Agaricales</taxon>
        <taxon>Marasmiineae</taxon>
        <taxon>Omphalotaceae</taxon>
        <taxon>Gymnopus</taxon>
    </lineage>
</organism>
<gene>
    <name evidence="3" type="ORF">BT96DRAFT_1001756</name>
</gene>
<dbReference type="EMBL" id="ML769639">
    <property type="protein sequence ID" value="KAE9391004.1"/>
    <property type="molecule type" value="Genomic_DNA"/>
</dbReference>
<feature type="domain" description="Ribonuclease H1 N-terminal" evidence="2">
    <location>
        <begin position="139"/>
        <end position="181"/>
    </location>
</feature>
<dbReference type="InterPro" id="IPR011320">
    <property type="entry name" value="RNase_H1_N"/>
</dbReference>
<feature type="compositionally biased region" description="Polar residues" evidence="1">
    <location>
        <begin position="70"/>
        <end position="84"/>
    </location>
</feature>
<sequence>MAHRRCFHARIKYNDDAEADITIECHNNMVTTTVVFRPPATPDSPSQPHRSTSVSYTTHHLPQNPIAGSPSLSARRTTRAPSCWSTASTTVPATPSASLSPPSTPLSLSTSSSRAGSTYPVGIPHPDDITQPMRSGRHFYVVFAGFHVGIFGDWWTQIKAYMEGVSGSHQKYFSRFDDALAAY</sequence>
<reference evidence="3" key="1">
    <citation type="journal article" date="2019" name="Environ. Microbiol.">
        <title>Fungal ecological strategies reflected in gene transcription - a case study of two litter decomposers.</title>
        <authorList>
            <person name="Barbi F."/>
            <person name="Kohler A."/>
            <person name="Barry K."/>
            <person name="Baskaran P."/>
            <person name="Daum C."/>
            <person name="Fauchery L."/>
            <person name="Ihrmark K."/>
            <person name="Kuo A."/>
            <person name="LaButti K."/>
            <person name="Lipzen A."/>
            <person name="Morin E."/>
            <person name="Grigoriev I.V."/>
            <person name="Henrissat B."/>
            <person name="Lindahl B."/>
            <person name="Martin F."/>
        </authorList>
    </citation>
    <scope>NUCLEOTIDE SEQUENCE</scope>
    <source>
        <strain evidence="3">JB14</strain>
    </source>
</reference>